<feature type="compositionally biased region" description="Basic and acidic residues" evidence="1">
    <location>
        <begin position="290"/>
        <end position="311"/>
    </location>
</feature>
<feature type="compositionally biased region" description="Basic and acidic residues" evidence="1">
    <location>
        <begin position="148"/>
        <end position="184"/>
    </location>
</feature>
<feature type="region of interest" description="Disordered" evidence="1">
    <location>
        <begin position="1"/>
        <end position="311"/>
    </location>
</feature>
<proteinExistence type="predicted"/>
<feature type="compositionally biased region" description="Polar residues" evidence="1">
    <location>
        <begin position="207"/>
        <end position="218"/>
    </location>
</feature>
<feature type="compositionally biased region" description="Basic and acidic residues" evidence="1">
    <location>
        <begin position="233"/>
        <end position="282"/>
    </location>
</feature>
<protein>
    <submittedName>
        <fullName evidence="2">Uncharacterized protein</fullName>
    </submittedName>
</protein>
<gene>
    <name evidence="2" type="ORF">Pmar_PMAR008960</name>
</gene>
<keyword evidence="3" id="KW-1185">Reference proteome</keyword>
<dbReference type="GeneID" id="9055083"/>
<feature type="compositionally biased region" description="Basic and acidic residues" evidence="1">
    <location>
        <begin position="95"/>
        <end position="110"/>
    </location>
</feature>
<evidence type="ECO:0000313" key="3">
    <source>
        <dbReference type="Proteomes" id="UP000007800"/>
    </source>
</evidence>
<feature type="compositionally biased region" description="Basic and acidic residues" evidence="1">
    <location>
        <begin position="39"/>
        <end position="81"/>
    </location>
</feature>
<dbReference type="Proteomes" id="UP000007800">
    <property type="component" value="Unassembled WGS sequence"/>
</dbReference>
<dbReference type="InParanoid" id="C5LM48"/>
<evidence type="ECO:0000313" key="2">
    <source>
        <dbReference type="EMBL" id="EER02179.1"/>
    </source>
</evidence>
<dbReference type="RefSeq" id="XP_002769461.1">
    <property type="nucleotide sequence ID" value="XM_002769415.1"/>
</dbReference>
<dbReference type="EMBL" id="GG683392">
    <property type="protein sequence ID" value="EER02179.1"/>
    <property type="molecule type" value="Genomic_DNA"/>
</dbReference>
<sequence>MPQKPRATKMSLYDFQGEPKEELLPTRSIGLERQSVHRRRDDEPGRGDSEGTWRRGGDDGRSGSRERGDPDAGRGDLDDNWRGSARLRPSGSREGFGDRRVGFGDRRVDPADEDNDWRAGSRPTLDRAGGSSRLPRADDSGLTPFRQQLRERAEAARARRQGDRSTERDGQDDERPGIAEEPRSSDAPMPSRRPGTAPASDWKAQFANRNRASGTSATEEPRSRAWVPPSRADALRDDRARREEPLRRGDSFRRDDVSRRETGSWRAEALRRDEPLRREEPTRSSAAWRRGVDREEQQHGNRQEDKEMVESVTRELETMDARGDEWADEEEEEKPTVPAFDAAKIDKFLVAYQKHVDDVTKKTEHIATKMPKNLGIAEMQSSYLLDKIVAALVMKASTLASLDECLALFHRHAPVINALIDSNRQTRGYCFQLLTSSQKAVESVKCPRLAKDCTLVEAVWYSLYDIDAVTAELIAFWSDEYSGSEADTADRTKIVFQTQALREWLSAVEEGEATRDATEEDDDEWASSSSSDDEDIEALIPKRATDIRVR</sequence>
<organism evidence="3">
    <name type="scientific">Perkinsus marinus (strain ATCC 50983 / TXsc)</name>
    <dbReference type="NCBI Taxonomy" id="423536"/>
    <lineage>
        <taxon>Eukaryota</taxon>
        <taxon>Sar</taxon>
        <taxon>Alveolata</taxon>
        <taxon>Perkinsozoa</taxon>
        <taxon>Perkinsea</taxon>
        <taxon>Perkinsida</taxon>
        <taxon>Perkinsidae</taxon>
        <taxon>Perkinsus</taxon>
    </lineage>
</organism>
<dbReference type="AlphaFoldDB" id="C5LM48"/>
<feature type="compositionally biased region" description="Acidic residues" evidence="1">
    <location>
        <begin position="518"/>
        <end position="537"/>
    </location>
</feature>
<name>C5LM48_PERM5</name>
<reference evidence="2 3" key="1">
    <citation type="submission" date="2008-07" db="EMBL/GenBank/DDBJ databases">
        <authorList>
            <person name="El-Sayed N."/>
            <person name="Caler E."/>
            <person name="Inman J."/>
            <person name="Amedeo P."/>
            <person name="Hass B."/>
            <person name="Wortman J."/>
        </authorList>
    </citation>
    <scope>NUCLEOTIDE SEQUENCE [LARGE SCALE GENOMIC DNA]</scope>
    <source>
        <strain evidence="3">ATCC 50983 / TXsc</strain>
    </source>
</reference>
<evidence type="ECO:0000256" key="1">
    <source>
        <dbReference type="SAM" id="MobiDB-lite"/>
    </source>
</evidence>
<accession>C5LM48</accession>
<feature type="region of interest" description="Disordered" evidence="1">
    <location>
        <begin position="509"/>
        <end position="550"/>
    </location>
</feature>
<dbReference type="Gene3D" id="1.25.40.180">
    <property type="match status" value="1"/>
</dbReference>